<dbReference type="GO" id="GO:0045892">
    <property type="term" value="P:negative regulation of DNA-templated transcription"/>
    <property type="evidence" value="ECO:0007669"/>
    <property type="project" value="TreeGrafter"/>
</dbReference>
<dbReference type="GO" id="GO:0005829">
    <property type="term" value="C:cytosol"/>
    <property type="evidence" value="ECO:0007669"/>
    <property type="project" value="TreeGrafter"/>
</dbReference>
<dbReference type="PANTHER" id="PTHR33202:SF6">
    <property type="entry name" value="ZINC UPTAKE REGULATION PROTEIN"/>
    <property type="match status" value="1"/>
</dbReference>
<sequence length="104" mass="11606">MDILRETEPKAKPPTVYRALEFLLSQGFVHKVESTNSFIACCLPGHARHCSQLLFCDSCGTVEECHADSLSVALQTRARQEGFSVSHHVIETHGTCQYCQVMTH</sequence>
<keyword evidence="10" id="KW-1185">Reference proteome</keyword>
<reference evidence="10" key="1">
    <citation type="submission" date="2017-04" db="EMBL/GenBank/DDBJ databases">
        <title>Genome evolution of the luminous symbionts of deep sea anglerfish.</title>
        <authorList>
            <person name="Hendry T.A."/>
        </authorList>
    </citation>
    <scope>NUCLEOTIDE SEQUENCE [LARGE SCALE GENOMIC DNA]</scope>
</reference>
<accession>A0A291BAE5</accession>
<dbReference type="GO" id="GO:0008270">
    <property type="term" value="F:zinc ion binding"/>
    <property type="evidence" value="ECO:0007669"/>
    <property type="project" value="TreeGrafter"/>
</dbReference>
<dbReference type="GO" id="GO:0000976">
    <property type="term" value="F:transcription cis-regulatory region binding"/>
    <property type="evidence" value="ECO:0007669"/>
    <property type="project" value="TreeGrafter"/>
</dbReference>
<protein>
    <submittedName>
        <fullName evidence="9">Zinc uptake regulation protein ZUR</fullName>
    </submittedName>
</protein>
<keyword evidence="7" id="KW-0479">Metal-binding</keyword>
<keyword evidence="8" id="KW-0408">Iron</keyword>
<dbReference type="InterPro" id="IPR002481">
    <property type="entry name" value="FUR"/>
</dbReference>
<evidence type="ECO:0000256" key="4">
    <source>
        <dbReference type="ARBA" id="ARBA00023015"/>
    </source>
</evidence>
<dbReference type="Gene3D" id="3.30.1490.190">
    <property type="match status" value="1"/>
</dbReference>
<keyword evidence="2" id="KW-0678">Repressor</keyword>
<feature type="binding site" evidence="7">
    <location>
        <position position="56"/>
    </location>
    <ligand>
        <name>Zn(2+)</name>
        <dbReference type="ChEBI" id="CHEBI:29105"/>
    </ligand>
</feature>
<evidence type="ECO:0000256" key="8">
    <source>
        <dbReference type="PIRSR" id="PIRSR602481-2"/>
    </source>
</evidence>
<feature type="binding site" evidence="7">
    <location>
        <position position="59"/>
    </location>
    <ligand>
        <name>Zn(2+)</name>
        <dbReference type="ChEBI" id="CHEBI:29105"/>
    </ligand>
</feature>
<keyword evidence="3 7" id="KW-0862">Zinc</keyword>
<feature type="binding site" evidence="8">
    <location>
        <position position="46"/>
    </location>
    <ligand>
        <name>Fe cation</name>
        <dbReference type="ChEBI" id="CHEBI:24875"/>
    </ligand>
</feature>
<evidence type="ECO:0000256" key="6">
    <source>
        <dbReference type="ARBA" id="ARBA00023163"/>
    </source>
</evidence>
<dbReference type="EMBL" id="CP020660">
    <property type="protein sequence ID" value="ATF09957.1"/>
    <property type="molecule type" value="Genomic_DNA"/>
</dbReference>
<keyword evidence="6" id="KW-0804">Transcription</keyword>
<dbReference type="PANTHER" id="PTHR33202">
    <property type="entry name" value="ZINC UPTAKE REGULATION PROTEIN"/>
    <property type="match status" value="1"/>
</dbReference>
<keyword evidence="5" id="KW-0238">DNA-binding</keyword>
<comment type="cofactor">
    <cofactor evidence="7">
        <name>Zn(2+)</name>
        <dbReference type="ChEBI" id="CHEBI:29105"/>
    </cofactor>
    <text evidence="7">Binds 1 zinc ion per subunit.</text>
</comment>
<evidence type="ECO:0000256" key="3">
    <source>
        <dbReference type="ARBA" id="ARBA00022833"/>
    </source>
</evidence>
<dbReference type="InterPro" id="IPR036388">
    <property type="entry name" value="WH-like_DNA-bd_sf"/>
</dbReference>
<proteinExistence type="inferred from homology"/>
<comment type="cofactor">
    <cofactor evidence="8">
        <name>Mn(2+)</name>
        <dbReference type="ChEBI" id="CHEBI:29035"/>
    </cofactor>
    <cofactor evidence="8">
        <name>Fe(2+)</name>
        <dbReference type="ChEBI" id="CHEBI:29033"/>
    </cofactor>
    <text evidence="8">Binds 1 Mn(2+) or Fe(2+) ion per subunit.</text>
</comment>
<feature type="binding site" evidence="7">
    <location>
        <position position="99"/>
    </location>
    <ligand>
        <name>Zn(2+)</name>
        <dbReference type="ChEBI" id="CHEBI:29105"/>
    </ligand>
</feature>
<comment type="similarity">
    <text evidence="1">Belongs to the Fur family.</text>
</comment>
<evidence type="ECO:0000256" key="5">
    <source>
        <dbReference type="ARBA" id="ARBA00023125"/>
    </source>
</evidence>
<dbReference type="Gene3D" id="1.10.10.10">
    <property type="entry name" value="Winged helix-like DNA-binding domain superfamily/Winged helix DNA-binding domain"/>
    <property type="match status" value="1"/>
</dbReference>
<dbReference type="GO" id="GO:0003700">
    <property type="term" value="F:DNA-binding transcription factor activity"/>
    <property type="evidence" value="ECO:0007669"/>
    <property type="project" value="InterPro"/>
</dbReference>
<evidence type="ECO:0000313" key="10">
    <source>
        <dbReference type="Proteomes" id="UP000218160"/>
    </source>
</evidence>
<feature type="binding site" evidence="7">
    <location>
        <position position="96"/>
    </location>
    <ligand>
        <name>Zn(2+)</name>
        <dbReference type="ChEBI" id="CHEBI:29105"/>
    </ligand>
</feature>
<dbReference type="SUPFAM" id="SSF46785">
    <property type="entry name" value="Winged helix' DNA-binding domain"/>
    <property type="match status" value="1"/>
</dbReference>
<evidence type="ECO:0000256" key="1">
    <source>
        <dbReference type="ARBA" id="ARBA00007957"/>
    </source>
</evidence>
<gene>
    <name evidence="9" type="ORF">BTN50_1483</name>
</gene>
<dbReference type="GO" id="GO:1900376">
    <property type="term" value="P:regulation of secondary metabolite biosynthetic process"/>
    <property type="evidence" value="ECO:0007669"/>
    <property type="project" value="TreeGrafter"/>
</dbReference>
<feature type="binding site" evidence="8">
    <location>
        <position position="88"/>
    </location>
    <ligand>
        <name>Fe cation</name>
        <dbReference type="ChEBI" id="CHEBI:24875"/>
    </ligand>
</feature>
<dbReference type="AlphaFoldDB" id="A0A291BAE5"/>
<dbReference type="InterPro" id="IPR036390">
    <property type="entry name" value="WH_DNA-bd_sf"/>
</dbReference>
<evidence type="ECO:0000256" key="2">
    <source>
        <dbReference type="ARBA" id="ARBA00022491"/>
    </source>
</evidence>
<dbReference type="InterPro" id="IPR043135">
    <property type="entry name" value="Fur_C"/>
</dbReference>
<dbReference type="Pfam" id="PF01475">
    <property type="entry name" value="FUR"/>
    <property type="match status" value="1"/>
</dbReference>
<evidence type="ECO:0000256" key="7">
    <source>
        <dbReference type="PIRSR" id="PIRSR602481-1"/>
    </source>
</evidence>
<dbReference type="KEGG" id="elux:BTN50_1483"/>
<name>A0A291BAE5_9GAMM</name>
<evidence type="ECO:0000313" key="9">
    <source>
        <dbReference type="EMBL" id="ATF09957.1"/>
    </source>
</evidence>
<dbReference type="Proteomes" id="UP000218160">
    <property type="component" value="Chromosome 1"/>
</dbReference>
<keyword evidence="4" id="KW-0805">Transcription regulation</keyword>
<organism evidence="9 10">
    <name type="scientific">Candidatus Enterovibrio altilux</name>
    <dbReference type="NCBI Taxonomy" id="1927128"/>
    <lineage>
        <taxon>Bacteria</taxon>
        <taxon>Pseudomonadati</taxon>
        <taxon>Pseudomonadota</taxon>
        <taxon>Gammaproteobacteria</taxon>
        <taxon>Vibrionales</taxon>
        <taxon>Vibrionaceae</taxon>
        <taxon>Enterovibrio</taxon>
    </lineage>
</organism>